<gene>
    <name evidence="2" type="ORF">F3059_11515</name>
</gene>
<feature type="domain" description="Enoyl reductase (ER)" evidence="1">
    <location>
        <begin position="10"/>
        <end position="338"/>
    </location>
</feature>
<sequence length="340" mass="37040">MKAIYLVKNGDPKKAFELRDHKIESPGEGQLLINVESFGLNYADVMARNGIYNDAPPLPAVLGYEAVGRVEAVGSGAEKFKKGDRVLAFTQFGGYAQQCVADSRTTVKLPDSISNSAGVALATQYCTAYYAAIRMANIQPHERVLIHACAGGVGIALTQLAKWLGCEVVGTAGSDQKIEFLKEQGVDYPINYRKEDFATSVRAKLGEHPVDVIFDPIGGKTFKNGNKLVRFGGRHIIFGVSSWSGSKGNVFDKLKLAWDFGLMHPLQFLLKSNGVIGLNMLRIAEQNPSVLGDVMAKVVELADQNILIPHIRGEFKAEEIADAHHLLESRNSIGKVVVNW</sequence>
<dbReference type="InterPro" id="IPR051397">
    <property type="entry name" value="Zn-ADH-like_protein"/>
</dbReference>
<dbReference type="Pfam" id="PF00107">
    <property type="entry name" value="ADH_zinc_N"/>
    <property type="match status" value="1"/>
</dbReference>
<dbReference type="Pfam" id="PF08240">
    <property type="entry name" value="ADH_N"/>
    <property type="match status" value="1"/>
</dbReference>
<dbReference type="InterPro" id="IPR013149">
    <property type="entry name" value="ADH-like_C"/>
</dbReference>
<organism evidence="2 3">
    <name type="scientific">Salibacter halophilus</name>
    <dbReference type="NCBI Taxonomy" id="1803916"/>
    <lineage>
        <taxon>Bacteria</taxon>
        <taxon>Pseudomonadati</taxon>
        <taxon>Bacteroidota</taxon>
        <taxon>Flavobacteriia</taxon>
        <taxon>Flavobacteriales</taxon>
        <taxon>Salibacteraceae</taxon>
        <taxon>Salibacter</taxon>
    </lineage>
</organism>
<dbReference type="PANTHER" id="PTHR43677">
    <property type="entry name" value="SHORT-CHAIN DEHYDROGENASE/REDUCTASE"/>
    <property type="match status" value="1"/>
</dbReference>
<dbReference type="SUPFAM" id="SSF50129">
    <property type="entry name" value="GroES-like"/>
    <property type="match status" value="1"/>
</dbReference>
<dbReference type="Gene3D" id="3.90.180.10">
    <property type="entry name" value="Medium-chain alcohol dehydrogenases, catalytic domain"/>
    <property type="match status" value="1"/>
</dbReference>
<dbReference type="OrthoDB" id="9787435at2"/>
<protein>
    <submittedName>
        <fullName evidence="2">Zinc-binding dehydrogenase</fullName>
    </submittedName>
</protein>
<reference evidence="2 3" key="1">
    <citation type="submission" date="2019-09" db="EMBL/GenBank/DDBJ databases">
        <title>Genomes of Cryomorphaceae.</title>
        <authorList>
            <person name="Bowman J.P."/>
        </authorList>
    </citation>
    <scope>NUCLEOTIDE SEQUENCE [LARGE SCALE GENOMIC DNA]</scope>
    <source>
        <strain evidence="2 3">KCTC 52047</strain>
    </source>
</reference>
<dbReference type="SMART" id="SM00829">
    <property type="entry name" value="PKS_ER"/>
    <property type="match status" value="1"/>
</dbReference>
<dbReference type="InterPro" id="IPR013154">
    <property type="entry name" value="ADH-like_N"/>
</dbReference>
<dbReference type="AlphaFoldDB" id="A0A6N6M627"/>
<dbReference type="SUPFAM" id="SSF51735">
    <property type="entry name" value="NAD(P)-binding Rossmann-fold domains"/>
    <property type="match status" value="1"/>
</dbReference>
<keyword evidence="3" id="KW-1185">Reference proteome</keyword>
<dbReference type="Proteomes" id="UP000435357">
    <property type="component" value="Unassembled WGS sequence"/>
</dbReference>
<dbReference type="InterPro" id="IPR011032">
    <property type="entry name" value="GroES-like_sf"/>
</dbReference>
<accession>A0A6N6M627</accession>
<proteinExistence type="predicted"/>
<dbReference type="InterPro" id="IPR020843">
    <property type="entry name" value="ER"/>
</dbReference>
<dbReference type="PANTHER" id="PTHR43677:SF4">
    <property type="entry name" value="QUINONE OXIDOREDUCTASE-LIKE PROTEIN 2"/>
    <property type="match status" value="1"/>
</dbReference>
<name>A0A6N6M627_9FLAO</name>
<comment type="caution">
    <text evidence="2">The sequence shown here is derived from an EMBL/GenBank/DDBJ whole genome shotgun (WGS) entry which is preliminary data.</text>
</comment>
<evidence type="ECO:0000313" key="2">
    <source>
        <dbReference type="EMBL" id="KAB1062807.1"/>
    </source>
</evidence>
<dbReference type="Gene3D" id="3.40.50.720">
    <property type="entry name" value="NAD(P)-binding Rossmann-like Domain"/>
    <property type="match status" value="1"/>
</dbReference>
<dbReference type="GO" id="GO:0016491">
    <property type="term" value="F:oxidoreductase activity"/>
    <property type="evidence" value="ECO:0007669"/>
    <property type="project" value="InterPro"/>
</dbReference>
<dbReference type="RefSeq" id="WP_151169399.1">
    <property type="nucleotide sequence ID" value="NZ_WACR01000010.1"/>
</dbReference>
<evidence type="ECO:0000259" key="1">
    <source>
        <dbReference type="SMART" id="SM00829"/>
    </source>
</evidence>
<dbReference type="EMBL" id="WACR01000010">
    <property type="protein sequence ID" value="KAB1062807.1"/>
    <property type="molecule type" value="Genomic_DNA"/>
</dbReference>
<dbReference type="InterPro" id="IPR036291">
    <property type="entry name" value="NAD(P)-bd_dom_sf"/>
</dbReference>
<evidence type="ECO:0000313" key="3">
    <source>
        <dbReference type="Proteomes" id="UP000435357"/>
    </source>
</evidence>